<evidence type="ECO:0000313" key="8">
    <source>
        <dbReference type="EMBL" id="MCQ1058296.1"/>
    </source>
</evidence>
<dbReference type="InterPro" id="IPR010809">
    <property type="entry name" value="FliD_C"/>
</dbReference>
<dbReference type="Pfam" id="PF07195">
    <property type="entry name" value="FliD_C"/>
    <property type="match status" value="1"/>
</dbReference>
<dbReference type="InterPro" id="IPR040026">
    <property type="entry name" value="FliD"/>
</dbReference>
<dbReference type="PANTHER" id="PTHR30288:SF0">
    <property type="entry name" value="FLAGELLAR HOOK-ASSOCIATED PROTEIN 2"/>
    <property type="match status" value="1"/>
</dbReference>
<dbReference type="Proteomes" id="UP001524460">
    <property type="component" value="Unassembled WGS sequence"/>
</dbReference>
<comment type="similarity">
    <text evidence="1 5">Belongs to the FliD family.</text>
</comment>
<feature type="domain" description="Flagellar hook-associated protein 2 N-terminal" evidence="6">
    <location>
        <begin position="11"/>
        <end position="108"/>
    </location>
</feature>
<gene>
    <name evidence="8" type="primary">fliD</name>
    <name evidence="8" type="ORF">NHN17_09525</name>
</gene>
<keyword evidence="8" id="KW-0969">Cilium</keyword>
<feature type="domain" description="Flagellar hook-associated protein 2 C-terminal" evidence="7">
    <location>
        <begin position="234"/>
        <end position="468"/>
    </location>
</feature>
<comment type="subunit">
    <text evidence="2 5">Homopentamer.</text>
</comment>
<protein>
    <recommendedName>
        <fullName evidence="5">Flagellar hook-associated protein 2</fullName>
        <shortName evidence="5">HAP2</shortName>
    </recommendedName>
    <alternativeName>
        <fullName evidence="5">Flagellar cap protein</fullName>
    </alternativeName>
</protein>
<comment type="function">
    <text evidence="5">Required for morphogenesis and for the elongation of the flagellar filament by facilitating polymerization of the flagellin monomers at the tip of growing filament. Forms a capping structure, which prevents flagellin subunits (transported through the central channel of the flagellum) from leaking out without polymerization at the distal end.</text>
</comment>
<accession>A0ABT1N0M5</accession>
<evidence type="ECO:0000256" key="5">
    <source>
        <dbReference type="RuleBase" id="RU362066"/>
    </source>
</evidence>
<reference evidence="8 9" key="1">
    <citation type="submission" date="2022-07" db="EMBL/GenBank/DDBJ databases">
        <title>Photobacterium pectinilyticum sp. nov., a marine bacterium isolated from surface seawater of Qingdao offshore.</title>
        <authorList>
            <person name="Wang X."/>
        </authorList>
    </citation>
    <scope>NUCLEOTIDE SEQUENCE [LARGE SCALE GENOMIC DNA]</scope>
    <source>
        <strain evidence="8 9">ZSDE20</strain>
    </source>
</reference>
<keyword evidence="3 5" id="KW-0175">Coiled coil</keyword>
<keyword evidence="5" id="KW-0964">Secreted</keyword>
<dbReference type="Pfam" id="PF02465">
    <property type="entry name" value="FliD_N"/>
    <property type="match status" value="1"/>
</dbReference>
<evidence type="ECO:0000259" key="6">
    <source>
        <dbReference type="Pfam" id="PF02465"/>
    </source>
</evidence>
<evidence type="ECO:0000256" key="2">
    <source>
        <dbReference type="ARBA" id="ARBA00011255"/>
    </source>
</evidence>
<keyword evidence="8" id="KW-0282">Flagellum</keyword>
<evidence type="ECO:0000256" key="3">
    <source>
        <dbReference type="ARBA" id="ARBA00023054"/>
    </source>
</evidence>
<sequence>MAGLSVGGLGSGLDVTGMTQQLVAAERMPKELRITDEKSKVDASLSAYGLVKSSASTMQDMFEEFADDEAFSSKSASTSDSSYLSVSAESHAQNGNYSIEVKQLAQSHKIASSESFNADPGYSMGSGPLVIGIGGKEMTVDIRVSSSDLKSVVEEINSHPENPGISATIITDNDGAKIVFASSKTGEDNRISIDASGAAGDLNRLSYTYDPDLPEPGEPGYPNPPPDMMQMQASQDAEIVIDGFSTITSETNKFEDAIDGVTLDASKLTGTYGTGDDTDDIEVKSVNIEISFDTAKPKNAIESFVEAYNSLHEMVASQSTYDVETETGGPLVGDSVSRSLLSQLRNLLNEPVTVSGQDYLLADLGLTTTREGKLEIDNDLLDSAIEENFTAFGLFFDGDNGFLSKVDGLLESFVGSDGTITSREDSLKEQQNRLDDDLATLDERMKAYEERMYKQLSAMDAAIYKMNNELSTMMSMLVF</sequence>
<keyword evidence="8" id="KW-0966">Cell projection</keyword>
<dbReference type="EMBL" id="JANEYT010000017">
    <property type="protein sequence ID" value="MCQ1058296.1"/>
    <property type="molecule type" value="Genomic_DNA"/>
</dbReference>
<evidence type="ECO:0000256" key="4">
    <source>
        <dbReference type="ARBA" id="ARBA00023143"/>
    </source>
</evidence>
<proteinExistence type="inferred from homology"/>
<dbReference type="InterPro" id="IPR003481">
    <property type="entry name" value="FliD_N"/>
</dbReference>
<dbReference type="RefSeq" id="WP_255042152.1">
    <property type="nucleotide sequence ID" value="NZ_JANEYT010000017.1"/>
</dbReference>
<keyword evidence="9" id="KW-1185">Reference proteome</keyword>
<name>A0ABT1N0M5_9GAMM</name>
<feature type="coiled-coil region" evidence="5">
    <location>
        <begin position="424"/>
        <end position="451"/>
    </location>
</feature>
<dbReference type="PANTHER" id="PTHR30288">
    <property type="entry name" value="FLAGELLAR CAP/ASSEMBLY PROTEIN FLID"/>
    <property type="match status" value="1"/>
</dbReference>
<evidence type="ECO:0000256" key="1">
    <source>
        <dbReference type="ARBA" id="ARBA00009764"/>
    </source>
</evidence>
<evidence type="ECO:0000313" key="9">
    <source>
        <dbReference type="Proteomes" id="UP001524460"/>
    </source>
</evidence>
<evidence type="ECO:0000259" key="7">
    <source>
        <dbReference type="Pfam" id="PF07195"/>
    </source>
</evidence>
<comment type="subcellular location">
    <subcellularLocation>
        <location evidence="5">Secreted</location>
    </subcellularLocation>
    <subcellularLocation>
        <location evidence="5">Bacterial flagellum</location>
    </subcellularLocation>
</comment>
<organism evidence="8 9">
    <name type="scientific">Photobacterium pectinilyticum</name>
    <dbReference type="NCBI Taxonomy" id="2906793"/>
    <lineage>
        <taxon>Bacteria</taxon>
        <taxon>Pseudomonadati</taxon>
        <taxon>Pseudomonadota</taxon>
        <taxon>Gammaproteobacteria</taxon>
        <taxon>Vibrionales</taxon>
        <taxon>Vibrionaceae</taxon>
        <taxon>Photobacterium</taxon>
    </lineage>
</organism>
<comment type="caution">
    <text evidence="8">The sequence shown here is derived from an EMBL/GenBank/DDBJ whole genome shotgun (WGS) entry which is preliminary data.</text>
</comment>
<keyword evidence="4 5" id="KW-0975">Bacterial flagellum</keyword>